<accession>A0A3R7I3L5</accession>
<dbReference type="AlphaFoldDB" id="A0A3R7I3L5"/>
<evidence type="ECO:0000256" key="1">
    <source>
        <dbReference type="SAM" id="MobiDB-lite"/>
    </source>
</evidence>
<feature type="compositionally biased region" description="Low complexity" evidence="1">
    <location>
        <begin position="97"/>
        <end position="109"/>
    </location>
</feature>
<reference evidence="2 3" key="1">
    <citation type="journal article" date="2014" name="Genome Announc.">
        <title>Draft Genome Sequence of Streptomyces fradiae ATCC 19609, a Strain Highly Sensitive to Antibiotics.</title>
        <authorList>
            <person name="Bekker O.B."/>
            <person name="Klimina K.M."/>
            <person name="Vatlin A.A."/>
            <person name="Zakharevich N.V."/>
            <person name="Kasianov A.S."/>
            <person name="Danilenko V.N."/>
        </authorList>
    </citation>
    <scope>NUCLEOTIDE SEQUENCE [LARGE SCALE GENOMIC DNA]</scope>
    <source>
        <strain evidence="2 3">ATCC 19609</strain>
    </source>
</reference>
<keyword evidence="3" id="KW-1185">Reference proteome</keyword>
<sequence>MPRLLDVSDDVRAEIGDEEADRLLTGENAPGSYDCTSCRTPGDTGQERTSTVLFVGDETAVLAFAHATCVPSQVVPVAEEQLQGAVRSITGGEGREAAAAPPVPAGATVPGPPALPEARPPQDGPPHDPLYDPAPHGLRTVPPAGPFPAGSGAGSGAGARPEPRQAVIGVTSGLVLADGALWPGLVVEPTGPIARPGSDGPGDEFLPILVEQGFRSVNHVEQKPPLLAGWSVLLAEGRLHAVLQPGNGGPPTAWWQAHEPLTVTDGWRTAAARTAKVLVFAAPAGAIGRQSHEDVLREALDRAAAAGVLVAAVLPLAGT</sequence>
<evidence type="ECO:0000313" key="3">
    <source>
        <dbReference type="Proteomes" id="UP000028058"/>
    </source>
</evidence>
<dbReference type="Proteomes" id="UP000028058">
    <property type="component" value="Unassembled WGS sequence"/>
</dbReference>
<name>A0A3R7I3L5_9ACTN</name>
<evidence type="ECO:0000313" key="2">
    <source>
        <dbReference type="EMBL" id="RKM96377.1"/>
    </source>
</evidence>
<gene>
    <name evidence="2" type="ORF">SFRA_009820</name>
</gene>
<comment type="caution">
    <text evidence="2">The sequence shown here is derived from an EMBL/GenBank/DDBJ whole genome shotgun (WGS) entry which is preliminary data.</text>
</comment>
<feature type="compositionally biased region" description="Pro residues" evidence="1">
    <location>
        <begin position="110"/>
        <end position="124"/>
    </location>
</feature>
<organism evidence="2 3">
    <name type="scientific">Streptomyces xinghaiensis</name>
    <dbReference type="NCBI Taxonomy" id="1038928"/>
    <lineage>
        <taxon>Bacteria</taxon>
        <taxon>Bacillati</taxon>
        <taxon>Actinomycetota</taxon>
        <taxon>Actinomycetes</taxon>
        <taxon>Kitasatosporales</taxon>
        <taxon>Streptomycetaceae</taxon>
        <taxon>Streptomyces</taxon>
    </lineage>
</organism>
<dbReference type="OrthoDB" id="4609290at2"/>
<dbReference type="EMBL" id="JNAD02000004">
    <property type="protein sequence ID" value="RKM96377.1"/>
    <property type="molecule type" value="Genomic_DNA"/>
</dbReference>
<dbReference type="RefSeq" id="WP_043468981.1">
    <property type="nucleotide sequence ID" value="NZ_CP134822.1"/>
</dbReference>
<feature type="region of interest" description="Disordered" evidence="1">
    <location>
        <begin position="92"/>
        <end position="161"/>
    </location>
</feature>
<feature type="region of interest" description="Disordered" evidence="1">
    <location>
        <begin position="24"/>
        <end position="46"/>
    </location>
</feature>
<protein>
    <submittedName>
        <fullName evidence="2">Uncharacterized protein</fullName>
    </submittedName>
</protein>
<proteinExistence type="predicted"/>